<name>A0A2H0WSR8_9BACT</name>
<comment type="caution">
    <text evidence="2">The sequence shown here is derived from an EMBL/GenBank/DDBJ whole genome shotgun (WGS) entry which is preliminary data.</text>
</comment>
<protein>
    <submittedName>
        <fullName evidence="2">Uncharacterized protein</fullName>
    </submittedName>
</protein>
<accession>A0A2H0WSR8</accession>
<organism evidence="2 3">
    <name type="scientific">Candidatus Roizmanbacteria bacterium CG09_land_8_20_14_0_10_41_9</name>
    <dbReference type="NCBI Taxonomy" id="1974850"/>
    <lineage>
        <taxon>Bacteria</taxon>
        <taxon>Candidatus Roizmaniibacteriota</taxon>
    </lineage>
</organism>
<gene>
    <name evidence="2" type="ORF">COT62_02420</name>
</gene>
<feature type="coiled-coil region" evidence="1">
    <location>
        <begin position="73"/>
        <end position="100"/>
    </location>
</feature>
<reference evidence="3" key="1">
    <citation type="submission" date="2017-09" db="EMBL/GenBank/DDBJ databases">
        <title>Depth-based differentiation of microbial function through sediment-hosted aquifers and enrichment of novel symbionts in the deep terrestrial subsurface.</title>
        <authorList>
            <person name="Probst A.J."/>
            <person name="Ladd B."/>
            <person name="Jarett J.K."/>
            <person name="Geller-Mcgrath D.E."/>
            <person name="Sieber C.M.K."/>
            <person name="Emerson J.B."/>
            <person name="Anantharaman K."/>
            <person name="Thomas B.C."/>
            <person name="Malmstrom R."/>
            <person name="Stieglmeier M."/>
            <person name="Klingl A."/>
            <person name="Woyke T."/>
            <person name="Ryan C.M."/>
            <person name="Banfield J.F."/>
        </authorList>
    </citation>
    <scope>NUCLEOTIDE SEQUENCE [LARGE SCALE GENOMIC DNA]</scope>
</reference>
<keyword evidence="1" id="KW-0175">Coiled coil</keyword>
<evidence type="ECO:0000256" key="1">
    <source>
        <dbReference type="SAM" id="Coils"/>
    </source>
</evidence>
<proteinExistence type="predicted"/>
<dbReference type="EMBL" id="PEZG01000056">
    <property type="protein sequence ID" value="PIS15661.1"/>
    <property type="molecule type" value="Genomic_DNA"/>
</dbReference>
<dbReference type="Proteomes" id="UP000231198">
    <property type="component" value="Unassembled WGS sequence"/>
</dbReference>
<evidence type="ECO:0000313" key="2">
    <source>
        <dbReference type="EMBL" id="PIS15661.1"/>
    </source>
</evidence>
<dbReference type="AlphaFoldDB" id="A0A2H0WSR8"/>
<evidence type="ECO:0000313" key="3">
    <source>
        <dbReference type="Proteomes" id="UP000231198"/>
    </source>
</evidence>
<feature type="coiled-coil region" evidence="1">
    <location>
        <begin position="15"/>
        <end position="42"/>
    </location>
</feature>
<sequence>MEKTAMGIIEITSIVKRYIGDIEKLKANIKAEKEMYDSSFENDAKYSESSEKAKQAARELHAIKQTVTKQPAVEASVAKLRELKDELKDMQDALSGYLQQYQKISGTNVIEGDDGTLRQIVHIYKLIKKSSKDM</sequence>